<sequence length="150" mass="17178">MQLDRIDKQILGLIQTNFPVVSRPYRLIAEKLGLEEAEVINRIHKLRQAGIIRRLGGLFDSRKVGYVGTLCAMKVPSQDIERVGGVIAEYPGITHNYLRDHEYNMWFTLLAESEQKIESILNDILSRTGITQVLNLPSQKVFKVRVKFDL</sequence>
<evidence type="ECO:0000313" key="8">
    <source>
        <dbReference type="EMBL" id="SFG01907.1"/>
    </source>
</evidence>
<dbReference type="InterPro" id="IPR050684">
    <property type="entry name" value="HTH-Siroheme_Decarb"/>
</dbReference>
<protein>
    <recommendedName>
        <fullName evidence="4">siroheme decarboxylase</fullName>
        <ecNumber evidence="4">4.1.1.111</ecNumber>
    </recommendedName>
</protein>
<proteinExistence type="inferred from homology"/>
<dbReference type="InterPro" id="IPR019888">
    <property type="entry name" value="Tscrpt_reg_AsnC-like"/>
</dbReference>
<dbReference type="InterPro" id="IPR040523">
    <property type="entry name" value="AsnC_trans_reg2"/>
</dbReference>
<evidence type="ECO:0000256" key="1">
    <source>
        <dbReference type="ARBA" id="ARBA00023239"/>
    </source>
</evidence>
<evidence type="ECO:0000259" key="7">
    <source>
        <dbReference type="Pfam" id="PF22451"/>
    </source>
</evidence>
<dbReference type="EMBL" id="FOOX01000001">
    <property type="protein sequence ID" value="SFG01907.1"/>
    <property type="molecule type" value="Genomic_DNA"/>
</dbReference>
<dbReference type="SMART" id="SM00344">
    <property type="entry name" value="HTH_ASNC"/>
    <property type="match status" value="1"/>
</dbReference>
<evidence type="ECO:0000256" key="5">
    <source>
        <dbReference type="ARBA" id="ARBA00048470"/>
    </source>
</evidence>
<dbReference type="STRING" id="341036.SAMN05660649_00497"/>
<evidence type="ECO:0000256" key="4">
    <source>
        <dbReference type="ARBA" id="ARBA00023471"/>
    </source>
</evidence>
<dbReference type="Proteomes" id="UP000199337">
    <property type="component" value="Unassembled WGS sequence"/>
</dbReference>
<evidence type="ECO:0000259" key="6">
    <source>
        <dbReference type="Pfam" id="PF17805"/>
    </source>
</evidence>
<dbReference type="Gene3D" id="3.30.70.3460">
    <property type="match status" value="1"/>
</dbReference>
<dbReference type="Pfam" id="PF22451">
    <property type="entry name" value="NirdL-like_HTH"/>
    <property type="match status" value="1"/>
</dbReference>
<dbReference type="SUPFAM" id="SSF46785">
    <property type="entry name" value="Winged helix' DNA-binding domain"/>
    <property type="match status" value="1"/>
</dbReference>
<evidence type="ECO:0000256" key="3">
    <source>
        <dbReference type="ARBA" id="ARBA00023457"/>
    </source>
</evidence>
<dbReference type="EC" id="4.1.1.111" evidence="4"/>
<accession>A0A1I2NJP1</accession>
<dbReference type="InterPro" id="IPR036388">
    <property type="entry name" value="WH-like_DNA-bd_sf"/>
</dbReference>
<gene>
    <name evidence="8" type="ORF">SAMN05660649_00497</name>
</gene>
<dbReference type="PANTHER" id="PTHR43413">
    <property type="entry name" value="TRANSCRIPTIONAL REGULATOR, ASNC FAMILY"/>
    <property type="match status" value="1"/>
</dbReference>
<reference evidence="9" key="1">
    <citation type="submission" date="2016-10" db="EMBL/GenBank/DDBJ databases">
        <authorList>
            <person name="Varghese N."/>
            <person name="Submissions S."/>
        </authorList>
    </citation>
    <scope>NUCLEOTIDE SEQUENCE [LARGE SCALE GENOMIC DNA]</scope>
    <source>
        <strain evidence="9">DSM 17038</strain>
    </source>
</reference>
<dbReference type="RefSeq" id="WP_092468343.1">
    <property type="nucleotide sequence ID" value="NZ_FOOX01000001.1"/>
</dbReference>
<organism evidence="8 9">
    <name type="scientific">Desulfotruncus arcticus DSM 17038</name>
    <dbReference type="NCBI Taxonomy" id="1121424"/>
    <lineage>
        <taxon>Bacteria</taxon>
        <taxon>Bacillati</taxon>
        <taxon>Bacillota</taxon>
        <taxon>Clostridia</taxon>
        <taxon>Eubacteriales</taxon>
        <taxon>Desulfallaceae</taxon>
        <taxon>Desulfotruncus</taxon>
    </lineage>
</organism>
<name>A0A1I2NJP1_9FIRM</name>
<dbReference type="Gene3D" id="1.10.10.10">
    <property type="entry name" value="Winged helix-like DNA-binding domain superfamily/Winged helix DNA-binding domain"/>
    <property type="match status" value="1"/>
</dbReference>
<feature type="domain" description="Siroheme decarboxylase AsnC-like ligand binding" evidence="6">
    <location>
        <begin position="63"/>
        <end position="143"/>
    </location>
</feature>
<dbReference type="PANTHER" id="PTHR43413:SF1">
    <property type="entry name" value="SIROHEME DECARBOXYLASE NIRL SUBUNIT"/>
    <property type="match status" value="1"/>
</dbReference>
<comment type="similarity">
    <text evidence="3">Belongs to the Ahb/Nir family.</text>
</comment>
<dbReference type="OrthoDB" id="9806536at2"/>
<dbReference type="AlphaFoldDB" id="A0A1I2NJP1"/>
<keyword evidence="9" id="KW-1185">Reference proteome</keyword>
<dbReference type="InterPro" id="IPR036390">
    <property type="entry name" value="WH_DNA-bd_sf"/>
</dbReference>
<evidence type="ECO:0000313" key="9">
    <source>
        <dbReference type="Proteomes" id="UP000199337"/>
    </source>
</evidence>
<comment type="catalytic activity">
    <reaction evidence="5">
        <text>siroheme + 2 H(+) = 12,18-didecarboxysiroheme + 2 CO2</text>
        <dbReference type="Rhea" id="RHEA:19093"/>
        <dbReference type="ChEBI" id="CHEBI:15378"/>
        <dbReference type="ChEBI" id="CHEBI:16526"/>
        <dbReference type="ChEBI" id="CHEBI:60052"/>
        <dbReference type="ChEBI" id="CHEBI:140497"/>
        <dbReference type="EC" id="4.1.1.111"/>
    </reaction>
</comment>
<keyword evidence="1" id="KW-0456">Lyase</keyword>
<comment type="pathway">
    <text evidence="2">Porphyrin-containing compound metabolism.</text>
</comment>
<dbReference type="InterPro" id="IPR053953">
    <property type="entry name" value="NirdL-like_HTH"/>
</dbReference>
<evidence type="ECO:0000256" key="2">
    <source>
        <dbReference type="ARBA" id="ARBA00023444"/>
    </source>
</evidence>
<dbReference type="GO" id="GO:0016829">
    <property type="term" value="F:lyase activity"/>
    <property type="evidence" value="ECO:0007669"/>
    <property type="project" value="UniProtKB-KW"/>
</dbReference>
<dbReference type="Pfam" id="PF17805">
    <property type="entry name" value="AsnC_trans_reg2"/>
    <property type="match status" value="1"/>
</dbReference>
<feature type="domain" description="Siroheme decarboxylase NirL-like HTH" evidence="7">
    <location>
        <begin position="7"/>
        <end position="53"/>
    </location>
</feature>